<protein>
    <submittedName>
        <fullName evidence="2">Uncharacterized protein</fullName>
    </submittedName>
</protein>
<comment type="caution">
    <text evidence="2">The sequence shown here is derived from an EMBL/GenBank/DDBJ whole genome shotgun (WGS) entry which is preliminary data.</text>
</comment>
<evidence type="ECO:0000313" key="3">
    <source>
        <dbReference type="Proteomes" id="UP000233786"/>
    </source>
</evidence>
<reference evidence="2" key="1">
    <citation type="submission" date="2017-12" db="EMBL/GenBank/DDBJ databases">
        <title>Sequencing the genomes of 1000 Actinobacteria strains.</title>
        <authorList>
            <person name="Klenk H.-P."/>
        </authorList>
    </citation>
    <scope>NUCLEOTIDE SEQUENCE [LARGE SCALE GENOMIC DNA]</scope>
    <source>
        <strain evidence="2">DSM 44228</strain>
    </source>
</reference>
<evidence type="ECO:0000256" key="1">
    <source>
        <dbReference type="SAM" id="MobiDB-lite"/>
    </source>
</evidence>
<evidence type="ECO:0000313" key="2">
    <source>
        <dbReference type="EMBL" id="PKW14995.1"/>
    </source>
</evidence>
<gene>
    <name evidence="2" type="ORF">A8926_2659</name>
</gene>
<dbReference type="EMBL" id="PJNB01000001">
    <property type="protein sequence ID" value="PKW14995.1"/>
    <property type="molecule type" value="Genomic_DNA"/>
</dbReference>
<accession>A0A2N3XWE7</accession>
<name>A0A2N3XWE7_SACSN</name>
<dbReference type="AlphaFoldDB" id="A0A2N3XWE7"/>
<proteinExistence type="predicted"/>
<feature type="region of interest" description="Disordered" evidence="1">
    <location>
        <begin position="248"/>
        <end position="268"/>
    </location>
</feature>
<dbReference type="STRING" id="994479.GCA_000194155_02779"/>
<sequence>MPRPCRMSFAVRSGACTSKATSRSRPAAETARSDWARLAVPAVKSTNTSDESRWRSTSGCSVKPSCIEIDQLKTCIGLIDLGCPLAGSAGHGVVHGNRRGRWRRGNPGANTCGVENEIRDRFGVRHDRQVAGVEFYGRRPHARSEEPLKIGRRGPVILRHRVPGRFVPPRRDARLRREQRIGYGALHGVEAKRATSGHVASEIAQERFHAQLFEVAEFDDSGIRRRLREPRREGGVVLADVWCTSGDVNQTGDIRESPASEMTVPPQE</sequence>
<dbReference type="Proteomes" id="UP000233786">
    <property type="component" value="Unassembled WGS sequence"/>
</dbReference>
<keyword evidence="3" id="KW-1185">Reference proteome</keyword>
<organism evidence="2 3">
    <name type="scientific">Saccharopolyspora spinosa</name>
    <dbReference type="NCBI Taxonomy" id="60894"/>
    <lineage>
        <taxon>Bacteria</taxon>
        <taxon>Bacillati</taxon>
        <taxon>Actinomycetota</taxon>
        <taxon>Actinomycetes</taxon>
        <taxon>Pseudonocardiales</taxon>
        <taxon>Pseudonocardiaceae</taxon>
        <taxon>Saccharopolyspora</taxon>
    </lineage>
</organism>